<reference evidence="1 2" key="1">
    <citation type="submission" date="2017-11" db="EMBL/GenBank/DDBJ databases">
        <title>De-novo sequencing of pomegranate (Punica granatum L.) genome.</title>
        <authorList>
            <person name="Akparov Z."/>
            <person name="Amiraslanov A."/>
            <person name="Hajiyeva S."/>
            <person name="Abbasov M."/>
            <person name="Kaur K."/>
            <person name="Hamwieh A."/>
            <person name="Solovyev V."/>
            <person name="Salamov A."/>
            <person name="Braich B."/>
            <person name="Kosarev P."/>
            <person name="Mahmoud A."/>
            <person name="Hajiyev E."/>
            <person name="Babayeva S."/>
            <person name="Izzatullayeva V."/>
            <person name="Mammadov A."/>
            <person name="Mammadov A."/>
            <person name="Sharifova S."/>
            <person name="Ojaghi J."/>
            <person name="Eynullazada K."/>
            <person name="Bayramov B."/>
            <person name="Abdulazimova A."/>
            <person name="Shahmuradov I."/>
        </authorList>
    </citation>
    <scope>NUCLEOTIDE SEQUENCE [LARGE SCALE GENOMIC DNA]</scope>
    <source>
        <strain evidence="2">cv. AG2017</strain>
        <tissue evidence="1">Leaf</tissue>
    </source>
</reference>
<comment type="caution">
    <text evidence="1">The sequence shown here is derived from an EMBL/GenBank/DDBJ whole genome shotgun (WGS) entry which is preliminary data.</text>
</comment>
<dbReference type="EMBL" id="PGOL01000180">
    <property type="protein sequence ID" value="PKI75279.1"/>
    <property type="molecule type" value="Genomic_DNA"/>
</dbReference>
<keyword evidence="2" id="KW-1185">Reference proteome</keyword>
<evidence type="ECO:0000313" key="1">
    <source>
        <dbReference type="EMBL" id="PKI75279.1"/>
    </source>
</evidence>
<evidence type="ECO:0000313" key="2">
    <source>
        <dbReference type="Proteomes" id="UP000233551"/>
    </source>
</evidence>
<proteinExistence type="predicted"/>
<organism evidence="1 2">
    <name type="scientific">Punica granatum</name>
    <name type="common">Pomegranate</name>
    <dbReference type="NCBI Taxonomy" id="22663"/>
    <lineage>
        <taxon>Eukaryota</taxon>
        <taxon>Viridiplantae</taxon>
        <taxon>Streptophyta</taxon>
        <taxon>Embryophyta</taxon>
        <taxon>Tracheophyta</taxon>
        <taxon>Spermatophyta</taxon>
        <taxon>Magnoliopsida</taxon>
        <taxon>eudicotyledons</taxon>
        <taxon>Gunneridae</taxon>
        <taxon>Pentapetalae</taxon>
        <taxon>rosids</taxon>
        <taxon>malvids</taxon>
        <taxon>Myrtales</taxon>
        <taxon>Lythraceae</taxon>
        <taxon>Punica</taxon>
    </lineage>
</organism>
<sequence>MGGGRQYHSHLPGPYCKIRISRVKGSLLATIHTHEVAIDLVEWAGPAATPHQSQSCLCPRPSCLVDQARAAAASCLSSRLVGRARASAASGLCLLPVDRARVAASACCLVEPEPPLPPDSARRLPRAATHDLPVDLLLLEPELIGCCFLPSQAVSCYLCLH</sequence>
<accession>A0A2I0L3J3</accession>
<dbReference type="AlphaFoldDB" id="A0A2I0L3J3"/>
<dbReference type="Proteomes" id="UP000233551">
    <property type="component" value="Unassembled WGS sequence"/>
</dbReference>
<gene>
    <name evidence="1" type="ORF">CRG98_004319</name>
</gene>
<protein>
    <submittedName>
        <fullName evidence="1">Uncharacterized protein</fullName>
    </submittedName>
</protein>
<name>A0A2I0L3J3_PUNGR</name>